<organism evidence="14 15">
    <name type="scientific">Venturia inaequalis</name>
    <name type="common">Apple scab fungus</name>
    <dbReference type="NCBI Taxonomy" id="5025"/>
    <lineage>
        <taxon>Eukaryota</taxon>
        <taxon>Fungi</taxon>
        <taxon>Dikarya</taxon>
        <taxon>Ascomycota</taxon>
        <taxon>Pezizomycotina</taxon>
        <taxon>Dothideomycetes</taxon>
        <taxon>Pleosporomycetidae</taxon>
        <taxon>Venturiales</taxon>
        <taxon>Venturiaceae</taxon>
        <taxon>Venturia</taxon>
    </lineage>
</organism>
<feature type="chain" id="PRO_5034209335" description="Peptidase A1 domain-containing protein" evidence="12">
    <location>
        <begin position="20"/>
        <end position="722"/>
    </location>
</feature>
<dbReference type="InterPro" id="IPR003154">
    <property type="entry name" value="S1/P1nuclease"/>
</dbReference>
<gene>
    <name evidence="14" type="ORF">EG327_001656</name>
</gene>
<keyword evidence="6" id="KW-0255">Endonuclease</keyword>
<evidence type="ECO:0000256" key="8">
    <source>
        <dbReference type="ARBA" id="ARBA00023157"/>
    </source>
</evidence>
<dbReference type="PRINTS" id="PR00792">
    <property type="entry name" value="PEPSIN"/>
</dbReference>
<dbReference type="GO" id="GO:0004190">
    <property type="term" value="F:aspartic-type endopeptidase activity"/>
    <property type="evidence" value="ECO:0007669"/>
    <property type="project" value="UniProtKB-KW"/>
</dbReference>
<evidence type="ECO:0000256" key="6">
    <source>
        <dbReference type="ARBA" id="ARBA00022759"/>
    </source>
</evidence>
<keyword evidence="12" id="KW-0732">Signal</keyword>
<dbReference type="GO" id="GO:0006508">
    <property type="term" value="P:proteolysis"/>
    <property type="evidence" value="ECO:0007669"/>
    <property type="project" value="UniProtKB-KW"/>
</dbReference>
<dbReference type="Proteomes" id="UP000490939">
    <property type="component" value="Unassembled WGS sequence"/>
</dbReference>
<name>A0A8H3VNX4_VENIN</name>
<dbReference type="AlphaFoldDB" id="A0A8H3VNX4"/>
<feature type="domain" description="Peptidase A1" evidence="13">
    <location>
        <begin position="349"/>
        <end position="719"/>
    </location>
</feature>
<keyword evidence="5 11" id="KW-0064">Aspartyl protease</keyword>
<keyword evidence="8" id="KW-1015">Disulfide bond</keyword>
<keyword evidence="7 11" id="KW-0378">Hydrolase</keyword>
<dbReference type="EMBL" id="WNWR01000146">
    <property type="protein sequence ID" value="KAE9990229.1"/>
    <property type="molecule type" value="Genomic_DNA"/>
</dbReference>
<dbReference type="Pfam" id="PF00026">
    <property type="entry name" value="Asp"/>
    <property type="match status" value="2"/>
</dbReference>
<dbReference type="InterPro" id="IPR034164">
    <property type="entry name" value="Pepsin-like_dom"/>
</dbReference>
<dbReference type="GO" id="GO:0006308">
    <property type="term" value="P:DNA catabolic process"/>
    <property type="evidence" value="ECO:0007669"/>
    <property type="project" value="InterPro"/>
</dbReference>
<comment type="similarity">
    <text evidence="1 11">Belongs to the peptidase A1 family.</text>
</comment>
<dbReference type="InterPro" id="IPR001461">
    <property type="entry name" value="Aspartic_peptidase_A1"/>
</dbReference>
<evidence type="ECO:0000256" key="7">
    <source>
        <dbReference type="ARBA" id="ARBA00022801"/>
    </source>
</evidence>
<evidence type="ECO:0000256" key="3">
    <source>
        <dbReference type="ARBA" id="ARBA00022722"/>
    </source>
</evidence>
<dbReference type="Gene3D" id="2.40.70.10">
    <property type="entry name" value="Acid Proteases"/>
    <property type="match status" value="2"/>
</dbReference>
<dbReference type="GO" id="GO:0046872">
    <property type="term" value="F:metal ion binding"/>
    <property type="evidence" value="ECO:0007669"/>
    <property type="project" value="UniProtKB-KW"/>
</dbReference>
<dbReference type="SUPFAM" id="SSF50630">
    <property type="entry name" value="Acid proteases"/>
    <property type="match status" value="1"/>
</dbReference>
<dbReference type="GO" id="GO:0016788">
    <property type="term" value="F:hydrolase activity, acting on ester bonds"/>
    <property type="evidence" value="ECO:0007669"/>
    <property type="project" value="InterPro"/>
</dbReference>
<dbReference type="InterPro" id="IPR008947">
    <property type="entry name" value="PLipase_C/P1_nuclease_dom_sf"/>
</dbReference>
<evidence type="ECO:0000256" key="10">
    <source>
        <dbReference type="PIRSR" id="PIRSR601461-1"/>
    </source>
</evidence>
<accession>A0A8H3VNX4</accession>
<proteinExistence type="inferred from homology"/>
<dbReference type="CDD" id="cd05471">
    <property type="entry name" value="pepsin_like"/>
    <property type="match status" value="1"/>
</dbReference>
<keyword evidence="15" id="KW-1185">Reference proteome</keyword>
<evidence type="ECO:0000259" key="13">
    <source>
        <dbReference type="PROSITE" id="PS51767"/>
    </source>
</evidence>
<feature type="active site" evidence="10">
    <location>
        <position position="612"/>
    </location>
</feature>
<dbReference type="InterPro" id="IPR001969">
    <property type="entry name" value="Aspartic_peptidase_AS"/>
</dbReference>
<evidence type="ECO:0000256" key="2">
    <source>
        <dbReference type="ARBA" id="ARBA00009547"/>
    </source>
</evidence>
<dbReference type="PROSITE" id="PS51767">
    <property type="entry name" value="PEPTIDASE_A1"/>
    <property type="match status" value="1"/>
</dbReference>
<evidence type="ECO:0000256" key="4">
    <source>
        <dbReference type="ARBA" id="ARBA00022723"/>
    </source>
</evidence>
<dbReference type="GO" id="GO:0004519">
    <property type="term" value="F:endonuclease activity"/>
    <property type="evidence" value="ECO:0007669"/>
    <property type="project" value="UniProtKB-KW"/>
</dbReference>
<reference evidence="14 15" key="1">
    <citation type="submission" date="2019-07" db="EMBL/GenBank/DDBJ databases">
        <title>Venturia inaequalis Genome Resource.</title>
        <authorList>
            <person name="Lichtner F.J."/>
        </authorList>
    </citation>
    <scope>NUCLEOTIDE SEQUENCE [LARGE SCALE GENOMIC DNA]</scope>
    <source>
        <strain evidence="14 15">DMI_063113</strain>
    </source>
</reference>
<dbReference type="PANTHER" id="PTHR33146">
    <property type="entry name" value="ENDONUCLEASE 4"/>
    <property type="match status" value="1"/>
</dbReference>
<comment type="similarity">
    <text evidence="2">Belongs to the nuclease type I family.</text>
</comment>
<evidence type="ECO:0000313" key="15">
    <source>
        <dbReference type="Proteomes" id="UP000490939"/>
    </source>
</evidence>
<evidence type="ECO:0000256" key="9">
    <source>
        <dbReference type="ARBA" id="ARBA00023180"/>
    </source>
</evidence>
<feature type="active site" evidence="10">
    <location>
        <position position="365"/>
    </location>
</feature>
<evidence type="ECO:0000256" key="12">
    <source>
        <dbReference type="SAM" id="SignalP"/>
    </source>
</evidence>
<evidence type="ECO:0000313" key="14">
    <source>
        <dbReference type="EMBL" id="KAE9990229.1"/>
    </source>
</evidence>
<dbReference type="PANTHER" id="PTHR33146:SF26">
    <property type="entry name" value="ENDONUCLEASE 4"/>
    <property type="match status" value="1"/>
</dbReference>
<dbReference type="SUPFAM" id="SSF48537">
    <property type="entry name" value="Phospholipase C/P1 nuclease"/>
    <property type="match status" value="1"/>
</dbReference>
<evidence type="ECO:0000256" key="1">
    <source>
        <dbReference type="ARBA" id="ARBA00007447"/>
    </source>
</evidence>
<sequence>MHMRSAAWVSAQLLPLTASAWNTDVHNQIGFMAETFLSPYTLGVLRNILEPQYEGSIGRGASWADAYAHTAEGRFSYQWHWIDSDDKPPYMCTVDYEQDCSPGGCIVSAIANQTNILRGCIAQVKSGRLTGGTNLTCSYALKWISHYFGDITQPLHASGLAAGGNFIRVKFGGLATELHAVWDGYIPYADAGVAKFSNISIAPFMLDLVDRIHRDRFIEPTATWLECIDPFSPVDCALTWARESNAWTCAYVYHDRINNETDLLLNGYAQGAFPIIELQISKAAFRLANWLNLLVVESSAVITTNVIPLITSRGPSLSSRYLRAYNSQQSNRPKAGESPTIWAANGNVYLTPIRFGNQSFLGVLDTGSADTWLVENNFTCLDVASGRTKSPEQCKFGPAYNSSASPTYKQVEDQYFNISYGDGEFLNGVIGTEDVTLGGITALKQTVGIVDRAAWMGDTKSSGLIGLAYPSATRAFTGNGSKKAQVPYNPLLTTMWKNNLTLPLFSMAIARNKDETGALAIGGLPGPPIKYEHWFARAPIELATVTAIANINGTLISSNKTEYQLYAITVDNFAFARPTPRFQPSPSLLPPGHGHPHENITKIKTSERIIIDSGTTLIYLNAVLAKAINALFTPPSHFDDTTQNYAVPCNATAPRVGMTVSGKTFWVDPKDMIQQDEGPGSTCSSSVQFAGDGVMIVGDVWMRSVLTVFDVGAAEMRFARRL</sequence>
<dbReference type="GO" id="GO:0003676">
    <property type="term" value="F:nucleic acid binding"/>
    <property type="evidence" value="ECO:0007669"/>
    <property type="project" value="InterPro"/>
</dbReference>
<dbReference type="InterPro" id="IPR033121">
    <property type="entry name" value="PEPTIDASE_A1"/>
</dbReference>
<dbReference type="PROSITE" id="PS00141">
    <property type="entry name" value="ASP_PROTEASE"/>
    <property type="match status" value="1"/>
</dbReference>
<keyword evidence="4" id="KW-0479">Metal-binding</keyword>
<dbReference type="Pfam" id="PF02265">
    <property type="entry name" value="S1-P1_nuclease"/>
    <property type="match status" value="1"/>
</dbReference>
<evidence type="ECO:0000256" key="11">
    <source>
        <dbReference type="RuleBase" id="RU000454"/>
    </source>
</evidence>
<feature type="signal peptide" evidence="12">
    <location>
        <begin position="1"/>
        <end position="19"/>
    </location>
</feature>
<keyword evidence="11" id="KW-0645">Protease</keyword>
<keyword evidence="9" id="KW-0325">Glycoprotein</keyword>
<dbReference type="CDD" id="cd11010">
    <property type="entry name" value="S1-P1_nuclease"/>
    <property type="match status" value="1"/>
</dbReference>
<keyword evidence="3" id="KW-0540">Nuclease</keyword>
<dbReference type="Gene3D" id="1.10.575.10">
    <property type="entry name" value="P1 Nuclease"/>
    <property type="match status" value="1"/>
</dbReference>
<comment type="caution">
    <text evidence="14">The sequence shown here is derived from an EMBL/GenBank/DDBJ whole genome shotgun (WGS) entry which is preliminary data.</text>
</comment>
<dbReference type="InterPro" id="IPR021109">
    <property type="entry name" value="Peptidase_aspartic_dom_sf"/>
</dbReference>
<evidence type="ECO:0000256" key="5">
    <source>
        <dbReference type="ARBA" id="ARBA00022750"/>
    </source>
</evidence>
<protein>
    <recommendedName>
        <fullName evidence="13">Peptidase A1 domain-containing protein</fullName>
    </recommendedName>
</protein>